<keyword evidence="1" id="KW-0853">WD repeat</keyword>
<dbReference type="PANTHER" id="PTHR19879:SF9">
    <property type="entry name" value="TRANSCRIPTION INITIATION FACTOR TFIID SUBUNIT 5"/>
    <property type="match status" value="1"/>
</dbReference>
<keyword evidence="4" id="KW-1185">Reference proteome</keyword>
<dbReference type="EMBL" id="CP042326">
    <property type="protein sequence ID" value="QDZ39185.1"/>
    <property type="molecule type" value="Genomic_DNA"/>
</dbReference>
<evidence type="ECO:0000259" key="2">
    <source>
        <dbReference type="Pfam" id="PF12894"/>
    </source>
</evidence>
<dbReference type="InterPro" id="IPR015943">
    <property type="entry name" value="WD40/YVTN_repeat-like_dom_sf"/>
</dbReference>
<dbReference type="OrthoDB" id="426503at2"/>
<dbReference type="Gene3D" id="2.130.10.10">
    <property type="entry name" value="YVTN repeat-like/Quinoprotein amine dehydrogenase"/>
    <property type="match status" value="2"/>
</dbReference>
<dbReference type="PANTHER" id="PTHR19879">
    <property type="entry name" value="TRANSCRIPTION INITIATION FACTOR TFIID"/>
    <property type="match status" value="1"/>
</dbReference>
<dbReference type="SMART" id="SM00320">
    <property type="entry name" value="WD40"/>
    <property type="match status" value="6"/>
</dbReference>
<dbReference type="InterPro" id="IPR024977">
    <property type="entry name" value="Apc4-like_WD40_dom"/>
</dbReference>
<dbReference type="CDD" id="cd00200">
    <property type="entry name" value="WD40"/>
    <property type="match status" value="1"/>
</dbReference>
<evidence type="ECO:0000313" key="3">
    <source>
        <dbReference type="EMBL" id="QDZ39185.1"/>
    </source>
</evidence>
<evidence type="ECO:0000313" key="4">
    <source>
        <dbReference type="Proteomes" id="UP000318453"/>
    </source>
</evidence>
<dbReference type="PROSITE" id="PS50082">
    <property type="entry name" value="WD_REPEATS_2"/>
    <property type="match status" value="1"/>
</dbReference>
<dbReference type="RefSeq" id="WP_146294791.1">
    <property type="nucleotide sequence ID" value="NZ_CP042326.1"/>
</dbReference>
<proteinExistence type="predicted"/>
<dbReference type="Proteomes" id="UP000318453">
    <property type="component" value="Chromosome"/>
</dbReference>
<dbReference type="Pfam" id="PF12894">
    <property type="entry name" value="ANAPC4_WD40"/>
    <property type="match status" value="1"/>
</dbReference>
<protein>
    <submittedName>
        <fullName evidence="3">WD40 repeat domain-containing protein</fullName>
    </submittedName>
</protein>
<feature type="domain" description="Anaphase-promoting complex subunit 4-like WD40" evidence="2">
    <location>
        <begin position="65"/>
        <end position="122"/>
    </location>
</feature>
<organism evidence="3 4">
    <name type="scientific">Euhalothece natronophila Z-M001</name>
    <dbReference type="NCBI Taxonomy" id="522448"/>
    <lineage>
        <taxon>Bacteria</taxon>
        <taxon>Bacillati</taxon>
        <taxon>Cyanobacteriota</taxon>
        <taxon>Cyanophyceae</taxon>
        <taxon>Oscillatoriophycideae</taxon>
        <taxon>Chroococcales</taxon>
        <taxon>Halothecacae</taxon>
        <taxon>Halothece cluster</taxon>
        <taxon>Euhalothece</taxon>
    </lineage>
</organism>
<dbReference type="Pfam" id="PF00400">
    <property type="entry name" value="WD40"/>
    <property type="match status" value="1"/>
</dbReference>
<dbReference type="SUPFAM" id="SSF82171">
    <property type="entry name" value="DPP6 N-terminal domain-like"/>
    <property type="match status" value="1"/>
</dbReference>
<feature type="repeat" description="WD" evidence="1">
    <location>
        <begin position="76"/>
        <end position="116"/>
    </location>
</feature>
<name>A0A5B8NLP4_9CHRO</name>
<gene>
    <name evidence="3" type="ORF">FRE64_04100</name>
</gene>
<evidence type="ECO:0000256" key="1">
    <source>
        <dbReference type="PROSITE-ProRule" id="PRU00221"/>
    </source>
</evidence>
<sequence length="499" mass="54854">MLYHQIISKVTLQVGCTVLLFAQLSCVNSLTDEANSLGEELNEETLLPQESNSNNEEVLLAQAANWNNAEMIHEIENHHEEEVTELAFSPDGQYLASVSTDAIKIWNVESGELLNELAGHETVEGGLKVPVSAIAFSPDSQTLATASWSQGLFPQDSLILWDVQTGNPQQKLAENGCRDLEFTPNGGSLWAACGREVQLWNLSNGTKEQTIEEQPVSAIALSPDGQTLATIGANFGDTRDNTNVRLWDASNQTQTGTLSTTDPLKTVAFTPDGEKLITQSNYPESVQQLTVWDWENEQSLNSYEYFGRSSVAVSPDGSMLGGGFRNALLVDLEGNPIQNSILIRQQGGASAIAFSDDEQTLAWSGLPSTYPSPIIRIWRAGASTSDHAENDHRANYEAQELPASRTTENPKTFAEETYGLTEKFGATEENIISEETATNQKLVTVTQTNLKDDAIGAVRYRLEFEKQSDSSWELTWVGRKQQCRRGPTEPNEWTTELCV</sequence>
<accession>A0A5B8NLP4</accession>
<dbReference type="KEGG" id="enn:FRE64_04100"/>
<dbReference type="AlphaFoldDB" id="A0A5B8NLP4"/>
<reference evidence="3" key="1">
    <citation type="submission" date="2019-08" db="EMBL/GenBank/DDBJ databases">
        <title>Carotenoids and Carotenoid Binding Proteins in the Halophilic Cyanobacterium Euhalothece sp. ZM00.</title>
        <authorList>
            <person name="Cho S.M."/>
            <person name="Song J.Y."/>
            <person name="Park Y.-I."/>
        </authorList>
    </citation>
    <scope>NUCLEOTIDE SEQUENCE [LARGE SCALE GENOMIC DNA]</scope>
    <source>
        <strain evidence="3">Z-M001</strain>
    </source>
</reference>
<dbReference type="InterPro" id="IPR001680">
    <property type="entry name" value="WD40_rpt"/>
</dbReference>